<name>A0ABW1ZQR1_9DEIO</name>
<proteinExistence type="predicted"/>
<gene>
    <name evidence="2" type="ORF">ACFP90_25080</name>
</gene>
<feature type="transmembrane region" description="Helical" evidence="1">
    <location>
        <begin position="31"/>
        <end position="49"/>
    </location>
</feature>
<accession>A0ABW1ZQR1</accession>
<evidence type="ECO:0008006" key="4">
    <source>
        <dbReference type="Google" id="ProtNLM"/>
    </source>
</evidence>
<dbReference type="RefSeq" id="WP_380059126.1">
    <property type="nucleotide sequence ID" value="NZ_JBHSWB010000003.1"/>
</dbReference>
<protein>
    <recommendedName>
        <fullName evidence="4">Zinc transporter, ZIP family</fullName>
    </recommendedName>
</protein>
<keyword evidence="1" id="KW-1133">Transmembrane helix</keyword>
<organism evidence="2 3">
    <name type="scientific">Deinococcus multiflagellatus</name>
    <dbReference type="NCBI Taxonomy" id="1656887"/>
    <lineage>
        <taxon>Bacteria</taxon>
        <taxon>Thermotogati</taxon>
        <taxon>Deinococcota</taxon>
        <taxon>Deinococci</taxon>
        <taxon>Deinococcales</taxon>
        <taxon>Deinococcaceae</taxon>
        <taxon>Deinococcus</taxon>
    </lineage>
</organism>
<keyword evidence="3" id="KW-1185">Reference proteome</keyword>
<keyword evidence="1" id="KW-0472">Membrane</keyword>
<evidence type="ECO:0000256" key="1">
    <source>
        <dbReference type="SAM" id="Phobius"/>
    </source>
</evidence>
<comment type="caution">
    <text evidence="2">The sequence shown here is derived from an EMBL/GenBank/DDBJ whole genome shotgun (WGS) entry which is preliminary data.</text>
</comment>
<feature type="transmembrane region" description="Helical" evidence="1">
    <location>
        <begin position="6"/>
        <end position="24"/>
    </location>
</feature>
<feature type="transmembrane region" description="Helical" evidence="1">
    <location>
        <begin position="61"/>
        <end position="78"/>
    </location>
</feature>
<evidence type="ECO:0000313" key="3">
    <source>
        <dbReference type="Proteomes" id="UP001596317"/>
    </source>
</evidence>
<dbReference type="EMBL" id="JBHSWB010000003">
    <property type="protein sequence ID" value="MFC6663315.1"/>
    <property type="molecule type" value="Genomic_DNA"/>
</dbReference>
<dbReference type="Proteomes" id="UP001596317">
    <property type="component" value="Unassembled WGS sequence"/>
</dbReference>
<keyword evidence="1" id="KW-0812">Transmembrane</keyword>
<reference evidence="3" key="1">
    <citation type="journal article" date="2019" name="Int. J. Syst. Evol. Microbiol.">
        <title>The Global Catalogue of Microorganisms (GCM) 10K type strain sequencing project: providing services to taxonomists for standard genome sequencing and annotation.</title>
        <authorList>
            <consortium name="The Broad Institute Genomics Platform"/>
            <consortium name="The Broad Institute Genome Sequencing Center for Infectious Disease"/>
            <person name="Wu L."/>
            <person name="Ma J."/>
        </authorList>
    </citation>
    <scope>NUCLEOTIDE SEQUENCE [LARGE SCALE GENOMIC DNA]</scope>
    <source>
        <strain evidence="3">CCUG 63830</strain>
    </source>
</reference>
<evidence type="ECO:0000313" key="2">
    <source>
        <dbReference type="EMBL" id="MFC6663315.1"/>
    </source>
</evidence>
<sequence>MWTAALWGLAGGSSLVVGALLGLYAPISKKVVALIMALGAGVLVSSVAFELMDEALGKGGFDAAATGLLLGALAFFWAT</sequence>